<dbReference type="GeneID" id="78776317"/>
<reference evidence="1 2" key="1">
    <citation type="submission" date="2019-12" db="EMBL/GenBank/DDBJ databases">
        <title>Chromosome-level assembly of the Caenorhabditis remanei genome.</title>
        <authorList>
            <person name="Teterina A.A."/>
            <person name="Willis J.H."/>
            <person name="Phillips P.C."/>
        </authorList>
    </citation>
    <scope>NUCLEOTIDE SEQUENCE [LARGE SCALE GENOMIC DNA]</scope>
    <source>
        <strain evidence="1 2">PX506</strain>
        <tissue evidence="1">Whole organism</tissue>
    </source>
</reference>
<dbReference type="KEGG" id="crq:GCK72_016358"/>
<name>A0A6A5GYU2_CAERE</name>
<comment type="caution">
    <text evidence="1">The sequence shown here is derived from an EMBL/GenBank/DDBJ whole genome shotgun (WGS) entry which is preliminary data.</text>
</comment>
<organism evidence="1 2">
    <name type="scientific">Caenorhabditis remanei</name>
    <name type="common">Caenorhabditis vulgaris</name>
    <dbReference type="NCBI Taxonomy" id="31234"/>
    <lineage>
        <taxon>Eukaryota</taxon>
        <taxon>Metazoa</taxon>
        <taxon>Ecdysozoa</taxon>
        <taxon>Nematoda</taxon>
        <taxon>Chromadorea</taxon>
        <taxon>Rhabditida</taxon>
        <taxon>Rhabditina</taxon>
        <taxon>Rhabditomorpha</taxon>
        <taxon>Rhabditoidea</taxon>
        <taxon>Rhabditidae</taxon>
        <taxon>Peloderinae</taxon>
        <taxon>Caenorhabditis</taxon>
    </lineage>
</organism>
<protein>
    <submittedName>
        <fullName evidence="1">Uncharacterized protein</fullName>
    </submittedName>
</protein>
<dbReference type="AlphaFoldDB" id="A0A6A5GYU2"/>
<dbReference type="Proteomes" id="UP000483820">
    <property type="component" value="Chromosome IV"/>
</dbReference>
<dbReference type="EMBL" id="WUAV01000004">
    <property type="protein sequence ID" value="KAF1759891.1"/>
    <property type="molecule type" value="Genomic_DNA"/>
</dbReference>
<dbReference type="RefSeq" id="XP_053586232.1">
    <property type="nucleotide sequence ID" value="XM_053731460.1"/>
</dbReference>
<accession>A0A6A5GYU2</accession>
<proteinExistence type="predicted"/>
<evidence type="ECO:0000313" key="2">
    <source>
        <dbReference type="Proteomes" id="UP000483820"/>
    </source>
</evidence>
<dbReference type="CTD" id="78776317"/>
<sequence length="298" mass="33665">MGTNYGSMANGDPGISLSPYLMNTNPLTLSGIREVGSWSEWSVSDFVSFLEFISIQSGFRWSVHLNSKNSGTSIGCIDDKFTLLSGGSLDKSISRCEDSSWITKILSTDTKSKWRITHWCSIESDVNEVVSCLLWHKSHRITLSVFNRDNIDRVDLVVWSNDLRLQVSFGTMSEDGECECFSSWDSLIVELSQFQLSDFSGGWSDEYFEWRVWDVLVVELDRHDVLSWSRNLVVDMTVSVFVVLEFKSSLGWSFDRNSEGTGSSFTMVDVEGIECSCLSTDDSLTGCSDLEEGHMRWR</sequence>
<evidence type="ECO:0000313" key="1">
    <source>
        <dbReference type="EMBL" id="KAF1759891.1"/>
    </source>
</evidence>
<gene>
    <name evidence="1" type="ORF">GCK72_016358</name>
</gene>